<dbReference type="InterPro" id="IPR015943">
    <property type="entry name" value="WD40/YVTN_repeat-like_dom_sf"/>
</dbReference>
<dbReference type="InterPro" id="IPR006594">
    <property type="entry name" value="LisH"/>
</dbReference>
<comment type="function">
    <text evidence="1">Involved in the proteasome-dependent degradation of fructose-1,6-bisphosphatase.</text>
</comment>
<sequence>MKPDGGASASSTNGFSPASNGTGSSPFRKSITSNALSGRSSNSYSQAQPQTNGSTEPSLPRTYYGHDREEVTRILIQSLYDLGYSEAAATLSRESKYELESPAVAALRTSVLEGQWLEAETILLSSFFEGVENVADGKHAVGQPRHEGLVLAEGADRNEMLFSLRQQKFLELLENRDLAAALMVLRQELTPLNHDIARLHSLSSLLMCPPENLRVQAGLEDSVIDSRRKLLAELSKSISPSVMIPGHRLATLLDQVKQNQINRCLYHNTAEPPSLYSNHMCDRSQFPTQVTLELNQHTNEVWYLEFSHDGTKLATTSSDRSVIIYDTRTFGVIHKLTDHGGPVAFATWSPDDTKLISCSQDCKARLWDVETGRCLLTIDHHREPVTSAAWAPDSESFVTCSLDNKSQLCLWSVHGDPLYTWAGSSRIRDCAISPDGRRLIAISTDRRIHVYNFPTREEEYSMRLDLDLTCINISSDSRYMLVNMSEGEVQLLDIETKDVVRQYSGQKQGNFIIRSTFGGAAENFVVSGSEDSRIYIWHKENCMLVETLEGHAKGCVNAVAWNPKDPGVFASAGDDRKVKIWTNGHTTIPTTKSYVSPNGSTRSSAVGLTISRSSSTR</sequence>
<dbReference type="GO" id="GO:0034657">
    <property type="term" value="C:GID complex"/>
    <property type="evidence" value="ECO:0007669"/>
    <property type="project" value="TreeGrafter"/>
</dbReference>
<feature type="domain" description="CTLH" evidence="8">
    <location>
        <begin position="100"/>
        <end position="180"/>
    </location>
</feature>
<dbReference type="Proteomes" id="UP000054567">
    <property type="component" value="Unassembled WGS sequence"/>
</dbReference>
<dbReference type="SMART" id="SM00320">
    <property type="entry name" value="WD40"/>
    <property type="match status" value="6"/>
</dbReference>
<dbReference type="PROSITE" id="PS50082">
    <property type="entry name" value="WD_REPEATS_2"/>
    <property type="match status" value="3"/>
</dbReference>
<keyword evidence="5" id="KW-0677">Repeat</keyword>
<dbReference type="OrthoDB" id="972532at2759"/>
<feature type="repeat" description="WD" evidence="6">
    <location>
        <begin position="294"/>
        <end position="335"/>
    </location>
</feature>
<evidence type="ECO:0000256" key="2">
    <source>
        <dbReference type="ARBA" id="ARBA00017917"/>
    </source>
</evidence>
<protein>
    <recommendedName>
        <fullName evidence="3">Protein FYV10</fullName>
    </recommendedName>
    <alternativeName>
        <fullName evidence="2">Protein fyv10</fullName>
    </alternativeName>
</protein>
<dbReference type="Gene3D" id="2.130.10.10">
    <property type="entry name" value="YVTN repeat-like/Quinoprotein amine dehydrogenase"/>
    <property type="match status" value="1"/>
</dbReference>
<dbReference type="GO" id="GO:0043161">
    <property type="term" value="P:proteasome-mediated ubiquitin-dependent protein catabolic process"/>
    <property type="evidence" value="ECO:0007669"/>
    <property type="project" value="TreeGrafter"/>
</dbReference>
<dbReference type="InterPro" id="IPR019775">
    <property type="entry name" value="WD40_repeat_CS"/>
</dbReference>
<organism evidence="9 10">
    <name type="scientific">Coccidioides posadasii RMSCC 3488</name>
    <dbReference type="NCBI Taxonomy" id="454284"/>
    <lineage>
        <taxon>Eukaryota</taxon>
        <taxon>Fungi</taxon>
        <taxon>Dikarya</taxon>
        <taxon>Ascomycota</taxon>
        <taxon>Pezizomycotina</taxon>
        <taxon>Eurotiomycetes</taxon>
        <taxon>Eurotiomycetidae</taxon>
        <taxon>Onygenales</taxon>
        <taxon>Onygenaceae</taxon>
        <taxon>Coccidioides</taxon>
    </lineage>
</organism>
<evidence type="ECO:0000256" key="1">
    <source>
        <dbReference type="ARBA" id="ARBA00002343"/>
    </source>
</evidence>
<keyword evidence="4 6" id="KW-0853">WD repeat</keyword>
<reference evidence="10" key="2">
    <citation type="journal article" date="2009" name="Genome Res.">
        <title>Comparative genomic analyses of the human fungal pathogens Coccidioides and their relatives.</title>
        <authorList>
            <person name="Sharpton T.J."/>
            <person name="Stajich J.E."/>
            <person name="Rounsley S.D."/>
            <person name="Gardner M.J."/>
            <person name="Wortman J.R."/>
            <person name="Jordar V.S."/>
            <person name="Maiti R."/>
            <person name="Kodira C.D."/>
            <person name="Neafsey D.E."/>
            <person name="Zeng Q."/>
            <person name="Hung C.-Y."/>
            <person name="McMahan C."/>
            <person name="Muszewska A."/>
            <person name="Grynberg M."/>
            <person name="Mandel M.A."/>
            <person name="Kellner E.M."/>
            <person name="Barker B.M."/>
            <person name="Galgiani J.N."/>
            <person name="Orbach M.J."/>
            <person name="Kirkland T.N."/>
            <person name="Cole G.T."/>
            <person name="Henn M.R."/>
            <person name="Birren B.W."/>
            <person name="Taylor J.W."/>
        </authorList>
    </citation>
    <scope>NUCLEOTIDE SEQUENCE [LARGE SCALE GENOMIC DNA]</scope>
    <source>
        <strain evidence="10">RMSCC 3488</strain>
    </source>
</reference>
<dbReference type="PROSITE" id="PS50897">
    <property type="entry name" value="CTLH"/>
    <property type="match status" value="1"/>
</dbReference>
<name>A0A0J6FDW6_COCPO</name>
<dbReference type="AlphaFoldDB" id="A0A0J6FDW6"/>
<evidence type="ECO:0000313" key="10">
    <source>
        <dbReference type="Proteomes" id="UP000054567"/>
    </source>
</evidence>
<feature type="repeat" description="WD" evidence="6">
    <location>
        <begin position="556"/>
        <end position="581"/>
    </location>
</feature>
<dbReference type="SUPFAM" id="SSF50978">
    <property type="entry name" value="WD40 repeat-like"/>
    <property type="match status" value="1"/>
</dbReference>
<feature type="compositionally biased region" description="Polar residues" evidence="7">
    <location>
        <begin position="8"/>
        <end position="57"/>
    </location>
</feature>
<dbReference type="PROSITE" id="PS00678">
    <property type="entry name" value="WD_REPEATS_1"/>
    <property type="match status" value="1"/>
</dbReference>
<proteinExistence type="predicted"/>
<evidence type="ECO:0000256" key="4">
    <source>
        <dbReference type="ARBA" id="ARBA00022574"/>
    </source>
</evidence>
<dbReference type="PANTHER" id="PTHR22838:SF0">
    <property type="entry name" value="WD REPEAT-CONTAINING PROTEIN 26"/>
    <property type="match status" value="1"/>
</dbReference>
<dbReference type="PANTHER" id="PTHR22838">
    <property type="entry name" value="WD REPEAT PROTEIN 26-RELATED"/>
    <property type="match status" value="1"/>
</dbReference>
<evidence type="ECO:0000259" key="8">
    <source>
        <dbReference type="PROSITE" id="PS50897"/>
    </source>
</evidence>
<feature type="region of interest" description="Disordered" evidence="7">
    <location>
        <begin position="595"/>
        <end position="617"/>
    </location>
</feature>
<evidence type="ECO:0000256" key="3">
    <source>
        <dbReference type="ARBA" id="ARBA00018741"/>
    </source>
</evidence>
<dbReference type="Pfam" id="PF23627">
    <property type="entry name" value="LisH_WDR26"/>
    <property type="match status" value="1"/>
</dbReference>
<dbReference type="InterPro" id="IPR006595">
    <property type="entry name" value="CTLH_C"/>
</dbReference>
<reference evidence="9 10" key="1">
    <citation type="submission" date="2007-06" db="EMBL/GenBank/DDBJ databases">
        <title>The Genome Sequence of Coccidioides posadasii RMSCC_3488.</title>
        <authorList>
            <consortium name="Coccidioides Genome Resources Consortium"/>
            <consortium name="The Broad Institute Genome Sequencing Platform"/>
            <person name="Henn M.R."/>
            <person name="Sykes S."/>
            <person name="Young S."/>
            <person name="Jaffe D."/>
            <person name="Berlin A."/>
            <person name="Alvarez P."/>
            <person name="Butler J."/>
            <person name="Gnerre S."/>
            <person name="Grabherr M."/>
            <person name="Mauceli E."/>
            <person name="Brockman W."/>
            <person name="Kodira C."/>
            <person name="Alvarado L."/>
            <person name="Zeng Q."/>
            <person name="Crawford M."/>
            <person name="Antoine C."/>
            <person name="Devon K."/>
            <person name="Galgiani J."/>
            <person name="Orsborn K."/>
            <person name="Lewis M.L."/>
            <person name="Nusbaum C."/>
            <person name="Galagan J."/>
            <person name="Birren B."/>
        </authorList>
    </citation>
    <scope>NUCLEOTIDE SEQUENCE [LARGE SCALE GENOMIC DNA]</scope>
    <source>
        <strain evidence="9 10">RMSCC 3488</strain>
    </source>
</reference>
<dbReference type="InterPro" id="IPR036322">
    <property type="entry name" value="WD40_repeat_dom_sf"/>
</dbReference>
<dbReference type="VEuPathDB" id="FungiDB:CPAG_03814"/>
<evidence type="ECO:0000256" key="7">
    <source>
        <dbReference type="SAM" id="MobiDB-lite"/>
    </source>
</evidence>
<evidence type="ECO:0000313" key="9">
    <source>
        <dbReference type="EMBL" id="KMM67480.1"/>
    </source>
</evidence>
<feature type="repeat" description="WD" evidence="6">
    <location>
        <begin position="336"/>
        <end position="377"/>
    </location>
</feature>
<feature type="region of interest" description="Disordered" evidence="7">
    <location>
        <begin position="1"/>
        <end position="63"/>
    </location>
</feature>
<evidence type="ECO:0000256" key="6">
    <source>
        <dbReference type="PROSITE-ProRule" id="PRU00221"/>
    </source>
</evidence>
<reference evidence="10" key="3">
    <citation type="journal article" date="2010" name="Genome Res.">
        <title>Population genomic sequencing of Coccidioides fungi reveals recent hybridization and transposon control.</title>
        <authorList>
            <person name="Neafsey D.E."/>
            <person name="Barker B.M."/>
            <person name="Sharpton T.J."/>
            <person name="Stajich J.E."/>
            <person name="Park D.J."/>
            <person name="Whiston E."/>
            <person name="Hung C.-Y."/>
            <person name="McMahan C."/>
            <person name="White J."/>
            <person name="Sykes S."/>
            <person name="Heiman D."/>
            <person name="Young S."/>
            <person name="Zeng Q."/>
            <person name="Abouelleil A."/>
            <person name="Aftuck L."/>
            <person name="Bessette D."/>
            <person name="Brown A."/>
            <person name="FitzGerald M."/>
            <person name="Lui A."/>
            <person name="Macdonald J.P."/>
            <person name="Priest M."/>
            <person name="Orbach M.J."/>
            <person name="Galgiani J.N."/>
            <person name="Kirkland T.N."/>
            <person name="Cole G.T."/>
            <person name="Birren B.W."/>
            <person name="Henn M.R."/>
            <person name="Taylor J.W."/>
            <person name="Rounsley S.D."/>
        </authorList>
    </citation>
    <scope>NUCLEOTIDE SEQUENCE [LARGE SCALE GENOMIC DNA]</scope>
    <source>
        <strain evidence="10">RMSCC 3488</strain>
    </source>
</reference>
<dbReference type="EMBL" id="DS268110">
    <property type="protein sequence ID" value="KMM67480.1"/>
    <property type="molecule type" value="Genomic_DNA"/>
</dbReference>
<dbReference type="SMART" id="SM00668">
    <property type="entry name" value="CTLH"/>
    <property type="match status" value="1"/>
</dbReference>
<dbReference type="PROSITE" id="PS50294">
    <property type="entry name" value="WD_REPEATS_REGION"/>
    <property type="match status" value="2"/>
</dbReference>
<dbReference type="Pfam" id="PF00400">
    <property type="entry name" value="WD40"/>
    <property type="match status" value="5"/>
</dbReference>
<accession>A0A0J6FDW6</accession>
<dbReference type="CDD" id="cd00200">
    <property type="entry name" value="WD40"/>
    <property type="match status" value="1"/>
</dbReference>
<dbReference type="InterPro" id="IPR001680">
    <property type="entry name" value="WD40_rpt"/>
</dbReference>
<gene>
    <name evidence="9" type="ORF">CPAG_03814</name>
</gene>
<evidence type="ECO:0000256" key="5">
    <source>
        <dbReference type="ARBA" id="ARBA00022737"/>
    </source>
</evidence>
<dbReference type="PROSITE" id="PS50896">
    <property type="entry name" value="LISH"/>
    <property type="match status" value="1"/>
</dbReference>
<dbReference type="InterPro" id="IPR051350">
    <property type="entry name" value="WD_repeat-ST_regulator"/>
</dbReference>